<feature type="transmembrane region" description="Helical" evidence="9">
    <location>
        <begin position="30"/>
        <end position="51"/>
    </location>
</feature>
<dbReference type="PANTHER" id="PTHR46925:SF2">
    <property type="entry name" value="G-PROTEIN COUPLED RECEPTOR TKR-1-RELATED"/>
    <property type="match status" value="1"/>
</dbReference>
<dbReference type="InterPro" id="IPR001681">
    <property type="entry name" value="Neurokn_rcpt"/>
</dbReference>
<evidence type="ECO:0000256" key="5">
    <source>
        <dbReference type="ARBA" id="ARBA00023040"/>
    </source>
</evidence>
<reference evidence="11 12" key="1">
    <citation type="journal article" date="2024" name="BMC Genomics">
        <title>De novo assembly and annotation of Popillia japonica's genome with initial clues to its potential as an invasive pest.</title>
        <authorList>
            <person name="Cucini C."/>
            <person name="Boschi S."/>
            <person name="Funari R."/>
            <person name="Cardaioli E."/>
            <person name="Iannotti N."/>
            <person name="Marturano G."/>
            <person name="Paoli F."/>
            <person name="Bruttini M."/>
            <person name="Carapelli A."/>
            <person name="Frati F."/>
            <person name="Nardi F."/>
        </authorList>
    </citation>
    <scope>NUCLEOTIDE SEQUENCE [LARGE SCALE GENOMIC DNA]</scope>
    <source>
        <strain evidence="11">DMR45628</strain>
    </source>
</reference>
<keyword evidence="4 9" id="KW-1133">Transmembrane helix</keyword>
<evidence type="ECO:0000256" key="2">
    <source>
        <dbReference type="ARBA" id="ARBA00022475"/>
    </source>
</evidence>
<sequence>MMVTVVFIYTLCWLPFNVFWIVENKINPELLVYLWFAFHGLAMSHACYNPIIYCYMNSRFRTGILQTLISIPCCRRCLQTLLTKRQKSSTTLPLTSLEGTDTTLLQRDNTYTTYVSMKRPNGTTRTTSTSLHQVPVRSASVMRQGNHHVSPNVAATNHVNHNQHKTYNYPHQVVENQM</sequence>
<keyword evidence="12" id="KW-1185">Reference proteome</keyword>
<keyword evidence="8" id="KW-0807">Transducer</keyword>
<comment type="caution">
    <text evidence="11">The sequence shown here is derived from an EMBL/GenBank/DDBJ whole genome shotgun (WGS) entry which is preliminary data.</text>
</comment>
<dbReference type="EMBL" id="JASPKY010000775">
    <property type="protein sequence ID" value="KAK9685474.1"/>
    <property type="molecule type" value="Genomic_DNA"/>
</dbReference>
<evidence type="ECO:0000313" key="11">
    <source>
        <dbReference type="EMBL" id="KAK9685474.1"/>
    </source>
</evidence>
<dbReference type="AlphaFoldDB" id="A0AAW1I8I9"/>
<evidence type="ECO:0000256" key="3">
    <source>
        <dbReference type="ARBA" id="ARBA00022692"/>
    </source>
</evidence>
<dbReference type="Proteomes" id="UP001458880">
    <property type="component" value="Unassembled WGS sequence"/>
</dbReference>
<dbReference type="PROSITE" id="PS50262">
    <property type="entry name" value="G_PROTEIN_RECEP_F1_2"/>
    <property type="match status" value="1"/>
</dbReference>
<name>A0AAW1I8I9_POPJA</name>
<proteinExistence type="predicted"/>
<keyword evidence="3 9" id="KW-0812">Transmembrane</keyword>
<evidence type="ECO:0000256" key="9">
    <source>
        <dbReference type="SAM" id="Phobius"/>
    </source>
</evidence>
<dbReference type="GO" id="GO:0005886">
    <property type="term" value="C:plasma membrane"/>
    <property type="evidence" value="ECO:0007669"/>
    <property type="project" value="UniProtKB-SubCell"/>
</dbReference>
<dbReference type="InterPro" id="IPR017452">
    <property type="entry name" value="GPCR_Rhodpsn_7TM"/>
</dbReference>
<protein>
    <recommendedName>
        <fullName evidence="10">G-protein coupled receptors family 1 profile domain-containing protein</fullName>
    </recommendedName>
</protein>
<keyword evidence="6 9" id="KW-0472">Membrane</keyword>
<evidence type="ECO:0000256" key="4">
    <source>
        <dbReference type="ARBA" id="ARBA00022989"/>
    </source>
</evidence>
<evidence type="ECO:0000256" key="7">
    <source>
        <dbReference type="ARBA" id="ARBA00023170"/>
    </source>
</evidence>
<gene>
    <name evidence="11" type="ORF">QE152_g38014</name>
</gene>
<evidence type="ECO:0000256" key="1">
    <source>
        <dbReference type="ARBA" id="ARBA00004651"/>
    </source>
</evidence>
<organism evidence="11 12">
    <name type="scientific">Popillia japonica</name>
    <name type="common">Japanese beetle</name>
    <dbReference type="NCBI Taxonomy" id="7064"/>
    <lineage>
        <taxon>Eukaryota</taxon>
        <taxon>Metazoa</taxon>
        <taxon>Ecdysozoa</taxon>
        <taxon>Arthropoda</taxon>
        <taxon>Hexapoda</taxon>
        <taxon>Insecta</taxon>
        <taxon>Pterygota</taxon>
        <taxon>Neoptera</taxon>
        <taxon>Endopterygota</taxon>
        <taxon>Coleoptera</taxon>
        <taxon>Polyphaga</taxon>
        <taxon>Scarabaeiformia</taxon>
        <taxon>Scarabaeidae</taxon>
        <taxon>Rutelinae</taxon>
        <taxon>Popillia</taxon>
    </lineage>
</organism>
<feature type="domain" description="G-protein coupled receptors family 1 profile" evidence="10">
    <location>
        <begin position="1"/>
        <end position="53"/>
    </location>
</feature>
<dbReference type="SUPFAM" id="SSF81321">
    <property type="entry name" value="Family A G protein-coupled receptor-like"/>
    <property type="match status" value="1"/>
</dbReference>
<accession>A0AAW1I8I9</accession>
<evidence type="ECO:0000259" key="10">
    <source>
        <dbReference type="PROSITE" id="PS50262"/>
    </source>
</evidence>
<evidence type="ECO:0000256" key="8">
    <source>
        <dbReference type="ARBA" id="ARBA00023224"/>
    </source>
</evidence>
<comment type="subcellular location">
    <subcellularLocation>
        <location evidence="1">Cell membrane</location>
        <topology evidence="1">Multi-pass membrane protein</topology>
    </subcellularLocation>
</comment>
<evidence type="ECO:0000313" key="12">
    <source>
        <dbReference type="Proteomes" id="UP001458880"/>
    </source>
</evidence>
<evidence type="ECO:0000256" key="6">
    <source>
        <dbReference type="ARBA" id="ARBA00023136"/>
    </source>
</evidence>
<keyword evidence="5" id="KW-0297">G-protein coupled receptor</keyword>
<keyword evidence="7" id="KW-0675">Receptor</keyword>
<keyword evidence="2" id="KW-1003">Cell membrane</keyword>
<dbReference type="PANTHER" id="PTHR46925">
    <property type="entry name" value="G-PROTEIN COUPLED RECEPTOR TKR-1-RELATED"/>
    <property type="match status" value="1"/>
</dbReference>
<feature type="transmembrane region" description="Helical" evidence="9">
    <location>
        <begin position="6"/>
        <end position="23"/>
    </location>
</feature>
<dbReference type="Gene3D" id="1.20.1070.10">
    <property type="entry name" value="Rhodopsin 7-helix transmembrane proteins"/>
    <property type="match status" value="1"/>
</dbReference>
<dbReference type="GO" id="GO:0004995">
    <property type="term" value="F:tachykinin receptor activity"/>
    <property type="evidence" value="ECO:0007669"/>
    <property type="project" value="InterPro"/>
</dbReference>